<name>A0A6S6R1N7_9FIRM</name>
<dbReference type="PANTHER" id="PTHR37299:SF1">
    <property type="entry name" value="STAGE 0 SPORULATION PROTEIN A HOMOLOG"/>
    <property type="match status" value="1"/>
</dbReference>
<dbReference type="Pfam" id="PF04397">
    <property type="entry name" value="LytTR"/>
    <property type="match status" value="1"/>
</dbReference>
<dbReference type="Proteomes" id="UP000515561">
    <property type="component" value="Chromosome"/>
</dbReference>
<dbReference type="SMART" id="SM00850">
    <property type="entry name" value="LytTR"/>
    <property type="match status" value="1"/>
</dbReference>
<evidence type="ECO:0000313" key="4">
    <source>
        <dbReference type="Proteomes" id="UP000515561"/>
    </source>
</evidence>
<dbReference type="KEGG" id="acel:acsn021_15460"/>
<dbReference type="EMBL" id="AP023367">
    <property type="protein sequence ID" value="BCJ93977.1"/>
    <property type="molecule type" value="Genomic_DNA"/>
</dbReference>
<dbReference type="AlphaFoldDB" id="A0A6S6R1N7"/>
<proteinExistence type="predicted"/>
<comment type="function">
    <text evidence="2">May play the central regulatory role in sporulation. It may be an element of the effector pathway responsible for the activation of sporulation genes in response to nutritional stress. Spo0A may act in concert with spo0H (a sigma factor) to control the expression of some genes that are critical to the sporulation process.</text>
</comment>
<gene>
    <name evidence="3" type="ORF">acsn021_15460</name>
</gene>
<dbReference type="InterPro" id="IPR001789">
    <property type="entry name" value="Sig_transdc_resp-reg_receiver"/>
</dbReference>
<dbReference type="GO" id="GO:0000156">
    <property type="term" value="F:phosphorelay response regulator activity"/>
    <property type="evidence" value="ECO:0007669"/>
    <property type="project" value="InterPro"/>
</dbReference>
<keyword evidence="4" id="KW-1185">Reference proteome</keyword>
<protein>
    <recommendedName>
        <fullName evidence="1">Stage 0 sporulation protein A homolog</fullName>
    </recommendedName>
</protein>
<reference evidence="3 4" key="1">
    <citation type="journal article" date="2016" name="Int. J. Syst. Evol. Microbiol.">
        <title>Descriptions of Anaerotaenia torta gen. nov., sp. nov. and Anaerocolumna cellulosilytica gen. nov., sp. nov. isolated from a methanogenic reactor of cattle waste.</title>
        <authorList>
            <person name="Uek A."/>
            <person name="Ohtaki Y."/>
            <person name="Kaku N."/>
            <person name="Ueki K."/>
        </authorList>
    </citation>
    <scope>NUCLEOTIDE SEQUENCE [LARGE SCALE GENOMIC DNA]</scope>
    <source>
        <strain evidence="3 4">SN021</strain>
    </source>
</reference>
<evidence type="ECO:0000256" key="1">
    <source>
        <dbReference type="ARBA" id="ARBA00018672"/>
    </source>
</evidence>
<evidence type="ECO:0000256" key="2">
    <source>
        <dbReference type="ARBA" id="ARBA00024867"/>
    </source>
</evidence>
<evidence type="ECO:0000313" key="3">
    <source>
        <dbReference type="EMBL" id="BCJ93977.1"/>
    </source>
</evidence>
<dbReference type="InterPro" id="IPR046947">
    <property type="entry name" value="LytR-like"/>
</dbReference>
<dbReference type="SMART" id="SM00448">
    <property type="entry name" value="REC"/>
    <property type="match status" value="1"/>
</dbReference>
<dbReference type="SUPFAM" id="SSF52172">
    <property type="entry name" value="CheY-like"/>
    <property type="match status" value="1"/>
</dbReference>
<sequence>MIKIAIVDDVKANIDCIEREVENFFSNKSIPFRVSSYENSRNFLYDIQENQYFDICFLDIKMPNIDGIELAKTINKTFSDCYVLFITSHMEYAIEGYELHIYRYIPKTLIDKKLPIALRDLITEIMHREKESYIIKTHSRFEKIFYKDIYYIFKDRKNSIFVTASGESRERKSISDVYRDLNSDEFLIIDRGFIVNTLHVMKINNNLVILRNGISLSISRSHINDVKKKINQFWRVNV</sequence>
<dbReference type="Gene3D" id="2.40.50.1020">
    <property type="entry name" value="LytTr DNA-binding domain"/>
    <property type="match status" value="1"/>
</dbReference>
<dbReference type="PROSITE" id="PS50110">
    <property type="entry name" value="RESPONSE_REGULATORY"/>
    <property type="match status" value="1"/>
</dbReference>
<dbReference type="InterPro" id="IPR007492">
    <property type="entry name" value="LytTR_DNA-bd_dom"/>
</dbReference>
<dbReference type="PANTHER" id="PTHR37299">
    <property type="entry name" value="TRANSCRIPTIONAL REGULATOR-RELATED"/>
    <property type="match status" value="1"/>
</dbReference>
<dbReference type="Pfam" id="PF00072">
    <property type="entry name" value="Response_reg"/>
    <property type="match status" value="1"/>
</dbReference>
<accession>A0A6S6R1N7</accession>
<dbReference type="Gene3D" id="3.40.50.2300">
    <property type="match status" value="1"/>
</dbReference>
<dbReference type="InterPro" id="IPR011006">
    <property type="entry name" value="CheY-like_superfamily"/>
</dbReference>
<organism evidence="3 4">
    <name type="scientific">Anaerocolumna cellulosilytica</name>
    <dbReference type="NCBI Taxonomy" id="433286"/>
    <lineage>
        <taxon>Bacteria</taxon>
        <taxon>Bacillati</taxon>
        <taxon>Bacillota</taxon>
        <taxon>Clostridia</taxon>
        <taxon>Lachnospirales</taxon>
        <taxon>Lachnospiraceae</taxon>
        <taxon>Anaerocolumna</taxon>
    </lineage>
</organism>
<dbReference type="GO" id="GO:0003677">
    <property type="term" value="F:DNA binding"/>
    <property type="evidence" value="ECO:0007669"/>
    <property type="project" value="InterPro"/>
</dbReference>
<dbReference type="RefSeq" id="WP_184093593.1">
    <property type="nucleotide sequence ID" value="NZ_AP023367.1"/>
</dbReference>
<dbReference type="PROSITE" id="PS50930">
    <property type="entry name" value="HTH_LYTTR"/>
    <property type="match status" value="1"/>
</dbReference>